<proteinExistence type="predicted"/>
<dbReference type="Proteomes" id="UP000032679">
    <property type="component" value="Unassembled WGS sequence"/>
</dbReference>
<dbReference type="EMBL" id="BALE01000048">
    <property type="protein sequence ID" value="GAN55461.1"/>
    <property type="molecule type" value="Genomic_DNA"/>
</dbReference>
<evidence type="ECO:0000313" key="1">
    <source>
        <dbReference type="EMBL" id="GAN55461.1"/>
    </source>
</evidence>
<evidence type="ECO:0000313" key="2">
    <source>
        <dbReference type="Proteomes" id="UP000032679"/>
    </source>
</evidence>
<dbReference type="STRING" id="1231623.Tasa_048_086"/>
<dbReference type="OrthoDB" id="9802510at2"/>
<comment type="caution">
    <text evidence="1">The sequence shown here is derived from an EMBL/GenBank/DDBJ whole genome shotgun (WGS) entry which is preliminary data.</text>
</comment>
<dbReference type="AlphaFoldDB" id="A0A0D6MPV0"/>
<accession>A0A0D6MPV0</accession>
<keyword evidence="2" id="KW-1185">Reference proteome</keyword>
<reference evidence="1 2" key="1">
    <citation type="submission" date="2012-10" db="EMBL/GenBank/DDBJ databases">
        <title>Genome sequencing of Tanticharoenia sakaeratensis NBRC 103193.</title>
        <authorList>
            <person name="Azuma Y."/>
            <person name="Hadano H."/>
            <person name="Hirakawa H."/>
            <person name="Matsushita K."/>
        </authorList>
    </citation>
    <scope>NUCLEOTIDE SEQUENCE [LARGE SCALE GENOMIC DNA]</scope>
    <source>
        <strain evidence="1 2">NBRC 103193</strain>
    </source>
</reference>
<organism evidence="1 2">
    <name type="scientific">Tanticharoenia sakaeratensis NBRC 103193</name>
    <dbReference type="NCBI Taxonomy" id="1231623"/>
    <lineage>
        <taxon>Bacteria</taxon>
        <taxon>Pseudomonadati</taxon>
        <taxon>Pseudomonadota</taxon>
        <taxon>Alphaproteobacteria</taxon>
        <taxon>Acetobacterales</taxon>
        <taxon>Acetobacteraceae</taxon>
        <taxon>Tanticharoenia</taxon>
    </lineage>
</organism>
<name>A0A0D6MPV0_9PROT</name>
<sequence length="144" mass="15499">MIPLHNPIYTGQVNGRAVRFFRAPNGVVALPWHSVADLVSAAGLPLDAQRVFIDATRSGPFQDAVRTVNTDAGKCLIAPHFVAQGTIGAFKKTGFLPDNDEFDTAFCLAGCEAANVLHEGLSPAERMRAVIQMGRNHLGLEDEE</sequence>
<dbReference type="RefSeq" id="WP_048850617.1">
    <property type="nucleotide sequence ID" value="NZ_BALE01000048.1"/>
</dbReference>
<gene>
    <name evidence="1" type="ORF">Tasa_048_086</name>
</gene>
<protein>
    <submittedName>
        <fullName evidence="1">Uncharacterized protein</fullName>
    </submittedName>
</protein>